<dbReference type="Pfam" id="PF18832">
    <property type="entry name" value="LPD18"/>
    <property type="match status" value="1"/>
</dbReference>
<dbReference type="Pfam" id="PF14195">
    <property type="entry name" value="DUF4316"/>
    <property type="match status" value="1"/>
</dbReference>
<evidence type="ECO:0000313" key="6">
    <source>
        <dbReference type="Proteomes" id="UP000823904"/>
    </source>
</evidence>
<dbReference type="InterPro" id="IPR025465">
    <property type="entry name" value="DUF4316"/>
</dbReference>
<proteinExistence type="predicted"/>
<organism evidence="5 6">
    <name type="scientific">Candidatus Anaerostipes avistercoris</name>
    <dbReference type="NCBI Taxonomy" id="2838462"/>
    <lineage>
        <taxon>Bacteria</taxon>
        <taxon>Bacillati</taxon>
        <taxon>Bacillota</taxon>
        <taxon>Clostridia</taxon>
        <taxon>Lachnospirales</taxon>
        <taxon>Lachnospiraceae</taxon>
        <taxon>Anaerostipes</taxon>
    </lineage>
</organism>
<feature type="domain" description="Large polyvalent protein-associated" evidence="4">
    <location>
        <begin position="110"/>
        <end position="190"/>
    </location>
</feature>
<evidence type="ECO:0000259" key="3">
    <source>
        <dbReference type="Pfam" id="PF14195"/>
    </source>
</evidence>
<evidence type="ECO:0000256" key="1">
    <source>
        <dbReference type="SAM" id="MobiDB-lite"/>
    </source>
</evidence>
<dbReference type="InterPro" id="IPR041258">
    <property type="entry name" value="LPD18"/>
</dbReference>
<dbReference type="InterPro" id="IPR025923">
    <property type="entry name" value="YodL-like_dom"/>
</dbReference>
<dbReference type="AlphaFoldDB" id="A0A9D2PH40"/>
<evidence type="ECO:0000313" key="5">
    <source>
        <dbReference type="EMBL" id="HJC49355.1"/>
    </source>
</evidence>
<dbReference type="Proteomes" id="UP000823904">
    <property type="component" value="Unassembled WGS sequence"/>
</dbReference>
<name>A0A9D2PH40_9FIRM</name>
<feature type="domain" description="DUF4316" evidence="3">
    <location>
        <begin position="217"/>
        <end position="257"/>
    </location>
</feature>
<reference evidence="5" key="2">
    <citation type="submission" date="2021-04" db="EMBL/GenBank/DDBJ databases">
        <authorList>
            <person name="Gilroy R."/>
        </authorList>
    </citation>
    <scope>NUCLEOTIDE SEQUENCE</scope>
    <source>
        <strain evidence="5">ChiSjej3B21-8574</strain>
    </source>
</reference>
<sequence>MEHYQFALYQMKDTPENRQLRFRPYEIFKEYRKQVRCENYQQRYLGQMRMGDTPESIRERLEKHPPRSLRGRAVSVSDVLVLNQGGEVTAYYIEKEGFTVIAGFIRMGSSSALISMDTVDFHIEGKEGSWLAYDSIVIDGREFFLMEHSVYGTQAANVILDANGVLVMDNVLHGFDDAAKQQIRNYINLPAALPDPEKKTKKKPEMETWQKSYENGEYLRSAEITEEQNYNMIDGRMNNLPVKPRKIGKRISVLDRLHLKQAEIARRSGKPVQQMAAEMDMERRRK</sequence>
<gene>
    <name evidence="5" type="ORF">H9754_02025</name>
</gene>
<dbReference type="EMBL" id="DWWD01000011">
    <property type="protein sequence ID" value="HJC49355.1"/>
    <property type="molecule type" value="Genomic_DNA"/>
</dbReference>
<accession>A0A9D2PH40</accession>
<comment type="caution">
    <text evidence="5">The sequence shown here is derived from an EMBL/GenBank/DDBJ whole genome shotgun (WGS) entry which is preliminary data.</text>
</comment>
<protein>
    <submittedName>
        <fullName evidence="5">DUF4316 domain-containing protein</fullName>
    </submittedName>
</protein>
<evidence type="ECO:0000259" key="2">
    <source>
        <dbReference type="Pfam" id="PF14191"/>
    </source>
</evidence>
<dbReference type="Pfam" id="PF14191">
    <property type="entry name" value="YodL"/>
    <property type="match status" value="1"/>
</dbReference>
<reference evidence="5" key="1">
    <citation type="journal article" date="2021" name="PeerJ">
        <title>Extensive microbial diversity within the chicken gut microbiome revealed by metagenomics and culture.</title>
        <authorList>
            <person name="Gilroy R."/>
            <person name="Ravi A."/>
            <person name="Getino M."/>
            <person name="Pursley I."/>
            <person name="Horton D.L."/>
            <person name="Alikhan N.F."/>
            <person name="Baker D."/>
            <person name="Gharbi K."/>
            <person name="Hall N."/>
            <person name="Watson M."/>
            <person name="Adriaenssens E.M."/>
            <person name="Foster-Nyarko E."/>
            <person name="Jarju S."/>
            <person name="Secka A."/>
            <person name="Antonio M."/>
            <person name="Oren A."/>
            <person name="Chaudhuri R.R."/>
            <person name="La Ragione R."/>
            <person name="Hildebrand F."/>
            <person name="Pallen M.J."/>
        </authorList>
    </citation>
    <scope>NUCLEOTIDE SEQUENCE</scope>
    <source>
        <strain evidence="5">ChiSjej3B21-8574</strain>
    </source>
</reference>
<evidence type="ECO:0000259" key="4">
    <source>
        <dbReference type="Pfam" id="PF18832"/>
    </source>
</evidence>
<feature type="domain" description="YodL-like" evidence="2">
    <location>
        <begin position="6"/>
        <end position="103"/>
    </location>
</feature>
<feature type="region of interest" description="Disordered" evidence="1">
    <location>
        <begin position="267"/>
        <end position="286"/>
    </location>
</feature>